<evidence type="ECO:0000313" key="2">
    <source>
        <dbReference type="Proteomes" id="UP000243217"/>
    </source>
</evidence>
<evidence type="ECO:0000313" key="1">
    <source>
        <dbReference type="EMBL" id="OQR90572.1"/>
    </source>
</evidence>
<proteinExistence type="predicted"/>
<gene>
    <name evidence="1" type="ORF">THRCLA_22534</name>
</gene>
<dbReference type="AlphaFoldDB" id="A0A1V9YXZ6"/>
<dbReference type="OrthoDB" id="117828at2759"/>
<accession>A0A1V9YXZ6</accession>
<organism evidence="1 2">
    <name type="scientific">Thraustotheca clavata</name>
    <dbReference type="NCBI Taxonomy" id="74557"/>
    <lineage>
        <taxon>Eukaryota</taxon>
        <taxon>Sar</taxon>
        <taxon>Stramenopiles</taxon>
        <taxon>Oomycota</taxon>
        <taxon>Saprolegniomycetes</taxon>
        <taxon>Saprolegniales</taxon>
        <taxon>Achlyaceae</taxon>
        <taxon>Thraustotheca</taxon>
    </lineage>
</organism>
<reference evidence="1 2" key="1">
    <citation type="journal article" date="2014" name="Genome Biol. Evol.">
        <title>The secreted proteins of Achlya hypogyna and Thraustotheca clavata identify the ancestral oomycete secretome and reveal gene acquisitions by horizontal gene transfer.</title>
        <authorList>
            <person name="Misner I."/>
            <person name="Blouin N."/>
            <person name="Leonard G."/>
            <person name="Richards T.A."/>
            <person name="Lane C.E."/>
        </authorList>
    </citation>
    <scope>NUCLEOTIDE SEQUENCE [LARGE SCALE GENOMIC DNA]</scope>
    <source>
        <strain evidence="1 2">ATCC 34112</strain>
    </source>
</reference>
<dbReference type="EMBL" id="JNBS01002519">
    <property type="protein sequence ID" value="OQR90572.1"/>
    <property type="molecule type" value="Genomic_DNA"/>
</dbReference>
<sequence length="87" mass="9924">MSTQDFKEINEELTSALKDGSDAMTPTAAVSHIVPIVAPMIKSLSHDALVKWKKERKIYNEEAYERIVTTVKENMDRDQLEDECNLL</sequence>
<protein>
    <submittedName>
        <fullName evidence="1">Uncharacterized protein</fullName>
    </submittedName>
</protein>
<dbReference type="Proteomes" id="UP000243217">
    <property type="component" value="Unassembled WGS sequence"/>
</dbReference>
<comment type="caution">
    <text evidence="1">The sequence shown here is derived from an EMBL/GenBank/DDBJ whole genome shotgun (WGS) entry which is preliminary data.</text>
</comment>
<keyword evidence="2" id="KW-1185">Reference proteome</keyword>
<name>A0A1V9YXZ6_9STRA</name>